<dbReference type="Proteomes" id="UP000580797">
    <property type="component" value="Unassembled WGS sequence"/>
</dbReference>
<dbReference type="AlphaFoldDB" id="A0A7W8X0Q8"/>
<accession>A0A7W8X0Q8</accession>
<dbReference type="EMBL" id="JACHDR010000001">
    <property type="protein sequence ID" value="MBB5513093.1"/>
    <property type="molecule type" value="Genomic_DNA"/>
</dbReference>
<sequence length="46" mass="5035">MTRLGESIANFSQQAERLAGELTFDEVKFGNCTISSTSIVAVPRRC</sequence>
<proteinExistence type="predicted"/>
<dbReference type="RefSeq" id="WP_183665278.1">
    <property type="nucleotide sequence ID" value="NZ_BAAARH010000012.1"/>
</dbReference>
<protein>
    <submittedName>
        <fullName evidence="1">Uncharacterized protein</fullName>
    </submittedName>
</protein>
<name>A0A7W8X0Q8_9MICC</name>
<evidence type="ECO:0000313" key="2">
    <source>
        <dbReference type="Proteomes" id="UP000580797"/>
    </source>
</evidence>
<gene>
    <name evidence="1" type="ORF">HD598_001780</name>
</gene>
<comment type="caution">
    <text evidence="1">The sequence shown here is derived from an EMBL/GenBank/DDBJ whole genome shotgun (WGS) entry which is preliminary data.</text>
</comment>
<evidence type="ECO:0000313" key="1">
    <source>
        <dbReference type="EMBL" id="MBB5513093.1"/>
    </source>
</evidence>
<reference evidence="1 2" key="1">
    <citation type="submission" date="2020-08" db="EMBL/GenBank/DDBJ databases">
        <title>Sequencing the genomes of 1000 actinobacteria strains.</title>
        <authorList>
            <person name="Klenk H.-P."/>
        </authorList>
    </citation>
    <scope>NUCLEOTIDE SEQUENCE [LARGE SCALE GENOMIC DNA]</scope>
    <source>
        <strain evidence="1 2">DSM 105783</strain>
    </source>
</reference>
<organism evidence="1 2">
    <name type="scientific">Neomicrococcus aestuarii</name>
    <dbReference type="NCBI Taxonomy" id="556325"/>
    <lineage>
        <taxon>Bacteria</taxon>
        <taxon>Bacillati</taxon>
        <taxon>Actinomycetota</taxon>
        <taxon>Actinomycetes</taxon>
        <taxon>Micrococcales</taxon>
        <taxon>Micrococcaceae</taxon>
        <taxon>Neomicrococcus</taxon>
    </lineage>
</organism>